<comment type="caution">
    <text evidence="2">The sequence shown here is derived from an EMBL/GenBank/DDBJ whole genome shotgun (WGS) entry which is preliminary data.</text>
</comment>
<evidence type="ECO:0000313" key="2">
    <source>
        <dbReference type="EMBL" id="KAF8416681.1"/>
    </source>
</evidence>
<reference evidence="2" key="1">
    <citation type="submission" date="2019-10" db="EMBL/GenBank/DDBJ databases">
        <authorList>
            <consortium name="DOE Joint Genome Institute"/>
            <person name="Kuo A."/>
            <person name="Miyauchi S."/>
            <person name="Kiss E."/>
            <person name="Drula E."/>
            <person name="Kohler A."/>
            <person name="Sanchez-Garcia M."/>
            <person name="Andreopoulos B."/>
            <person name="Barry K.W."/>
            <person name="Bonito G."/>
            <person name="Buee M."/>
            <person name="Carver A."/>
            <person name="Chen C."/>
            <person name="Cichocki N."/>
            <person name="Clum A."/>
            <person name="Culley D."/>
            <person name="Crous P.W."/>
            <person name="Fauchery L."/>
            <person name="Girlanda M."/>
            <person name="Hayes R."/>
            <person name="Keri Z."/>
            <person name="LaButti K."/>
            <person name="Lipzen A."/>
            <person name="Lombard V."/>
            <person name="Magnuson J."/>
            <person name="Maillard F."/>
            <person name="Morin E."/>
            <person name="Murat C."/>
            <person name="Nolan M."/>
            <person name="Ohm R."/>
            <person name="Pangilinan J."/>
            <person name="Pereira M."/>
            <person name="Perotto S."/>
            <person name="Peter M."/>
            <person name="Riley R."/>
            <person name="Sitrit Y."/>
            <person name="Stielow B."/>
            <person name="Szollosi G."/>
            <person name="Zifcakova L."/>
            <person name="Stursova M."/>
            <person name="Spatafora J.W."/>
            <person name="Tedersoo L."/>
            <person name="Vaario L.-M."/>
            <person name="Yamada A."/>
            <person name="Yan M."/>
            <person name="Wang P."/>
            <person name="Xu J."/>
            <person name="Bruns T."/>
            <person name="Baldrian P."/>
            <person name="Vilgalys R."/>
            <person name="Henrissat B."/>
            <person name="Grigoriev I.V."/>
            <person name="Hibbett D."/>
            <person name="Nagy L.G."/>
            <person name="Martin F.M."/>
        </authorList>
    </citation>
    <scope>NUCLEOTIDE SEQUENCE</scope>
    <source>
        <strain evidence="2">BED1</strain>
    </source>
</reference>
<proteinExistence type="predicted"/>
<gene>
    <name evidence="3" type="ORF">L210DRAFT_3552415</name>
    <name evidence="2" type="ORF">L210DRAFT_3582146</name>
</gene>
<evidence type="ECO:0000256" key="1">
    <source>
        <dbReference type="SAM" id="MobiDB-lite"/>
    </source>
</evidence>
<reference evidence="2" key="2">
    <citation type="journal article" date="2020" name="Nat. Commun.">
        <title>Large-scale genome sequencing of mycorrhizal fungi provides insights into the early evolution of symbiotic traits.</title>
        <authorList>
            <person name="Miyauchi S."/>
            <person name="Kiss E."/>
            <person name="Kuo A."/>
            <person name="Drula E."/>
            <person name="Kohler A."/>
            <person name="Sanchez-Garcia M."/>
            <person name="Morin E."/>
            <person name="Andreopoulos B."/>
            <person name="Barry K.W."/>
            <person name="Bonito G."/>
            <person name="Buee M."/>
            <person name="Carver A."/>
            <person name="Chen C."/>
            <person name="Cichocki N."/>
            <person name="Clum A."/>
            <person name="Culley D."/>
            <person name="Crous P.W."/>
            <person name="Fauchery L."/>
            <person name="Girlanda M."/>
            <person name="Hayes R.D."/>
            <person name="Keri Z."/>
            <person name="LaButti K."/>
            <person name="Lipzen A."/>
            <person name="Lombard V."/>
            <person name="Magnuson J."/>
            <person name="Maillard F."/>
            <person name="Murat C."/>
            <person name="Nolan M."/>
            <person name="Ohm R.A."/>
            <person name="Pangilinan J."/>
            <person name="Pereira M.F."/>
            <person name="Perotto S."/>
            <person name="Peter M."/>
            <person name="Pfister S."/>
            <person name="Riley R."/>
            <person name="Sitrit Y."/>
            <person name="Stielow J.B."/>
            <person name="Szollosi G."/>
            <person name="Zifcakova L."/>
            <person name="Stursova M."/>
            <person name="Spatafora J.W."/>
            <person name="Tedersoo L."/>
            <person name="Vaario L.M."/>
            <person name="Yamada A."/>
            <person name="Yan M."/>
            <person name="Wang P."/>
            <person name="Xu J."/>
            <person name="Bruns T."/>
            <person name="Baldrian P."/>
            <person name="Vilgalys R."/>
            <person name="Dunand C."/>
            <person name="Henrissat B."/>
            <person name="Grigoriev I.V."/>
            <person name="Hibbett D."/>
            <person name="Nagy L.G."/>
            <person name="Martin F.M."/>
        </authorList>
    </citation>
    <scope>NUCLEOTIDE SEQUENCE</scope>
    <source>
        <strain evidence="2">BED1</strain>
    </source>
</reference>
<protein>
    <submittedName>
        <fullName evidence="2">Uncharacterized protein</fullName>
    </submittedName>
</protein>
<keyword evidence="4" id="KW-1185">Reference proteome</keyword>
<name>A0AAD4BBG5_BOLED</name>
<dbReference type="Proteomes" id="UP001194468">
    <property type="component" value="Unassembled WGS sequence"/>
</dbReference>
<feature type="compositionally biased region" description="Polar residues" evidence="1">
    <location>
        <begin position="1"/>
        <end position="24"/>
    </location>
</feature>
<feature type="region of interest" description="Disordered" evidence="1">
    <location>
        <begin position="1"/>
        <end position="35"/>
    </location>
</feature>
<sequence length="59" mass="6531">MCSPLEKNSTTCGPFESQPLSLTSPPHRPFPPSTTARLVSHFPLQVSLREEPHSQRSAM</sequence>
<dbReference type="EMBL" id="WHUW01000027">
    <property type="protein sequence ID" value="KAF8434809.1"/>
    <property type="molecule type" value="Genomic_DNA"/>
</dbReference>
<evidence type="ECO:0000313" key="4">
    <source>
        <dbReference type="Proteomes" id="UP001194468"/>
    </source>
</evidence>
<accession>A0AAD4BBG5</accession>
<dbReference type="AlphaFoldDB" id="A0AAD4BBG5"/>
<evidence type="ECO:0000313" key="3">
    <source>
        <dbReference type="EMBL" id="KAF8434809.1"/>
    </source>
</evidence>
<organism evidence="2 4">
    <name type="scientific">Boletus edulis BED1</name>
    <dbReference type="NCBI Taxonomy" id="1328754"/>
    <lineage>
        <taxon>Eukaryota</taxon>
        <taxon>Fungi</taxon>
        <taxon>Dikarya</taxon>
        <taxon>Basidiomycota</taxon>
        <taxon>Agaricomycotina</taxon>
        <taxon>Agaricomycetes</taxon>
        <taxon>Agaricomycetidae</taxon>
        <taxon>Boletales</taxon>
        <taxon>Boletineae</taxon>
        <taxon>Boletaceae</taxon>
        <taxon>Boletoideae</taxon>
        <taxon>Boletus</taxon>
    </lineage>
</organism>
<dbReference type="EMBL" id="WHUW01000247">
    <property type="protein sequence ID" value="KAF8416681.1"/>
    <property type="molecule type" value="Genomic_DNA"/>
</dbReference>